<feature type="transmembrane region" description="Helical" evidence="1">
    <location>
        <begin position="158"/>
        <end position="175"/>
    </location>
</feature>
<feature type="transmembrane region" description="Helical" evidence="1">
    <location>
        <begin position="231"/>
        <end position="255"/>
    </location>
</feature>
<gene>
    <name evidence="2" type="ORF">P3X46_031140</name>
</gene>
<evidence type="ECO:0000313" key="3">
    <source>
        <dbReference type="Proteomes" id="UP001174677"/>
    </source>
</evidence>
<evidence type="ECO:0000313" key="2">
    <source>
        <dbReference type="EMBL" id="KAJ9140499.1"/>
    </source>
</evidence>
<reference evidence="2" key="1">
    <citation type="journal article" date="2023" name="Plant Biotechnol. J.">
        <title>Chromosome-level wild Hevea brasiliensis genome provides new tools for genomic-assisted breeding and valuable loci to elevate rubber yield.</title>
        <authorList>
            <person name="Cheng H."/>
            <person name="Song X."/>
            <person name="Hu Y."/>
            <person name="Wu T."/>
            <person name="Yang Q."/>
            <person name="An Z."/>
            <person name="Feng S."/>
            <person name="Deng Z."/>
            <person name="Wu W."/>
            <person name="Zeng X."/>
            <person name="Tu M."/>
            <person name="Wang X."/>
            <person name="Huang H."/>
        </authorList>
    </citation>
    <scope>NUCLEOTIDE SEQUENCE</scope>
    <source>
        <strain evidence="2">MT/VB/25A 57/8</strain>
    </source>
</reference>
<accession>A0ABQ9KJC7</accession>
<feature type="transmembrane region" description="Helical" evidence="1">
    <location>
        <begin position="27"/>
        <end position="48"/>
    </location>
</feature>
<keyword evidence="1" id="KW-1133">Transmembrane helix</keyword>
<feature type="transmembrane region" description="Helical" evidence="1">
    <location>
        <begin position="68"/>
        <end position="85"/>
    </location>
</feature>
<feature type="transmembrane region" description="Helical" evidence="1">
    <location>
        <begin position="97"/>
        <end position="117"/>
    </location>
</feature>
<dbReference type="EMBL" id="JARPOI010000017">
    <property type="protein sequence ID" value="KAJ9140499.1"/>
    <property type="molecule type" value="Genomic_DNA"/>
</dbReference>
<feature type="transmembrane region" description="Helical" evidence="1">
    <location>
        <begin position="187"/>
        <end position="210"/>
    </location>
</feature>
<feature type="transmembrane region" description="Helical" evidence="1">
    <location>
        <begin position="275"/>
        <end position="295"/>
    </location>
</feature>
<keyword evidence="3" id="KW-1185">Reference proteome</keyword>
<dbReference type="PANTHER" id="PTHR33133">
    <property type="entry name" value="OS08G0107100 PROTEIN-RELATED"/>
    <property type="match status" value="1"/>
</dbReference>
<name>A0ABQ9KJC7_HEVBR</name>
<keyword evidence="1" id="KW-0472">Membrane</keyword>
<sequence length="334" mass="36897">MEDNRRIPMEKAGRIIRRSIYTFLQNYQYFTSIAALLAFPFSVSILLSQAIVPSSTSLLPTIYYRLQNLFHAAGFPLSSEFFTILNLKLSQTISSSIFTLPFTLTFFLFAKASIIQALNHHKPSSPPSFFSFISIFNPLLLTYICNSILIISANATAFCLLFLSFNFLEGFGFYSRNNVLLLSAAGVVLYSVLLANALIISNLSLVLSGTERSSGYLALLKACVMIRGRTSTALSLALPVNLALAGIEALFQYRIVRASHRGQTPSSLMALEGMLIAYLYSIFLVLDTIATCIFFKSCKTSSCIDQEGKCAYKIEIADEDNVGYVSLKVSQELP</sequence>
<dbReference type="Proteomes" id="UP001174677">
    <property type="component" value="Chromosome 17"/>
</dbReference>
<keyword evidence="1" id="KW-0812">Transmembrane</keyword>
<evidence type="ECO:0000256" key="1">
    <source>
        <dbReference type="SAM" id="Phobius"/>
    </source>
</evidence>
<evidence type="ECO:0008006" key="4">
    <source>
        <dbReference type="Google" id="ProtNLM"/>
    </source>
</evidence>
<organism evidence="2 3">
    <name type="scientific">Hevea brasiliensis</name>
    <name type="common">Para rubber tree</name>
    <name type="synonym">Siphonia brasiliensis</name>
    <dbReference type="NCBI Taxonomy" id="3981"/>
    <lineage>
        <taxon>Eukaryota</taxon>
        <taxon>Viridiplantae</taxon>
        <taxon>Streptophyta</taxon>
        <taxon>Embryophyta</taxon>
        <taxon>Tracheophyta</taxon>
        <taxon>Spermatophyta</taxon>
        <taxon>Magnoliopsida</taxon>
        <taxon>eudicotyledons</taxon>
        <taxon>Gunneridae</taxon>
        <taxon>Pentapetalae</taxon>
        <taxon>rosids</taxon>
        <taxon>fabids</taxon>
        <taxon>Malpighiales</taxon>
        <taxon>Euphorbiaceae</taxon>
        <taxon>Crotonoideae</taxon>
        <taxon>Micrandreae</taxon>
        <taxon>Hevea</taxon>
    </lineage>
</organism>
<feature type="transmembrane region" description="Helical" evidence="1">
    <location>
        <begin position="129"/>
        <end position="151"/>
    </location>
</feature>
<proteinExistence type="predicted"/>
<comment type="caution">
    <text evidence="2">The sequence shown here is derived from an EMBL/GenBank/DDBJ whole genome shotgun (WGS) entry which is preliminary data.</text>
</comment>
<protein>
    <recommendedName>
        <fullName evidence="4">ABC transmembrane type-1 domain-containing protein</fullName>
    </recommendedName>
</protein>
<dbReference type="PANTHER" id="PTHR33133:SF3">
    <property type="entry name" value="TRANSMEMBRANE PROTEIN"/>
    <property type="match status" value="1"/>
</dbReference>